<comment type="subcellular location">
    <subcellularLocation>
        <location evidence="1">Cell membrane</location>
        <topology evidence="1">Multi-pass membrane protein</topology>
    </subcellularLocation>
</comment>
<dbReference type="EMBL" id="JJMT01000015">
    <property type="protein sequence ID" value="KEO44936.1"/>
    <property type="molecule type" value="Genomic_DNA"/>
</dbReference>
<gene>
    <name evidence="9" type="ORF">DL07_03440</name>
</gene>
<dbReference type="InterPro" id="IPR050250">
    <property type="entry name" value="Macrolide_Exporter_MacB"/>
</dbReference>
<keyword evidence="5 6" id="KW-0472">Membrane</keyword>
<protein>
    <submittedName>
        <fullName evidence="9">ABC transporter permease</fullName>
    </submittedName>
</protein>
<evidence type="ECO:0000313" key="9">
    <source>
        <dbReference type="EMBL" id="KEO44936.1"/>
    </source>
</evidence>
<dbReference type="GO" id="GO:0022857">
    <property type="term" value="F:transmembrane transporter activity"/>
    <property type="evidence" value="ECO:0007669"/>
    <property type="project" value="TreeGrafter"/>
</dbReference>
<dbReference type="RefSeq" id="WP_037602242.1">
    <property type="nucleotide sequence ID" value="NZ_JJMS01000001.1"/>
</dbReference>
<evidence type="ECO:0000256" key="6">
    <source>
        <dbReference type="SAM" id="Phobius"/>
    </source>
</evidence>
<dbReference type="PANTHER" id="PTHR30572">
    <property type="entry name" value="MEMBRANE COMPONENT OF TRANSPORTER-RELATED"/>
    <property type="match status" value="1"/>
</dbReference>
<sequence>MVLLQQAVAYIFRKKTRNFILFLILFLILSCLYFCFSLMQVGGGMKAQIRKSSGASFALVSKERGSAFSWKEGEKISHLSDVMTTIPEYISPVRLIDKEVVTGKQTVERDDLDNEANQALGATFTKETGQSVDFRSGAFQLLKGKHISAKGQIMIHESLARKNKLSVGDKLTLSNFQMTESGAREMGFDIVGIFSGKKEETFTGMSSDLSENQVFLHYEDSSQLLNLTDKLVTKLSFGIKNPDRIDQVIKQVEQLDIDWYRLRLDQDRKAFDSLKESSQALQEIVRTMMISLIVTGAGILSFLMALWTRERNHEIGILLAIGKSKGRIFAQFLMEILLVSLMSLLPALAIGRLLSRLFLQEFIGQQGQQQALQLLDQIPQGLPLGLSYLCLLVLVILSLGVTTGLIWRKTPKEILSNMS</sequence>
<reference evidence="9 10" key="1">
    <citation type="submission" date="2014-04" db="EMBL/GenBank/DDBJ databases">
        <title>Variable characteristics of bacteriocin-producing Streptococcus salivarius strains isolated from Malaysian subjects.</title>
        <authorList>
            <person name="Philip K."/>
            <person name="Barbour A."/>
        </authorList>
    </citation>
    <scope>NUCLEOTIDE SEQUENCE [LARGE SCALE GENOMIC DNA]</scope>
    <source>
        <strain evidence="9 10">NU10</strain>
    </source>
</reference>
<feature type="transmembrane region" description="Helical" evidence="6">
    <location>
        <begin position="328"/>
        <end position="350"/>
    </location>
</feature>
<keyword evidence="2" id="KW-1003">Cell membrane</keyword>
<feature type="domain" description="ABC3 transporter permease C-terminal" evidence="7">
    <location>
        <begin position="288"/>
        <end position="405"/>
    </location>
</feature>
<dbReference type="AlphaFoldDB" id="A0A074IXV4"/>
<evidence type="ECO:0000256" key="2">
    <source>
        <dbReference type="ARBA" id="ARBA00022475"/>
    </source>
</evidence>
<dbReference type="Proteomes" id="UP000027855">
    <property type="component" value="Unassembled WGS sequence"/>
</dbReference>
<dbReference type="Pfam" id="PF12704">
    <property type="entry name" value="MacB_PCD"/>
    <property type="match status" value="1"/>
</dbReference>
<dbReference type="InterPro" id="IPR003838">
    <property type="entry name" value="ABC3_permease_C"/>
</dbReference>
<comment type="caution">
    <text evidence="9">The sequence shown here is derived from an EMBL/GenBank/DDBJ whole genome shotgun (WGS) entry which is preliminary data.</text>
</comment>
<accession>A0A074IXV4</accession>
<evidence type="ECO:0000256" key="1">
    <source>
        <dbReference type="ARBA" id="ARBA00004651"/>
    </source>
</evidence>
<keyword evidence="4 6" id="KW-1133">Transmembrane helix</keyword>
<feature type="domain" description="MacB-like periplasmic core" evidence="8">
    <location>
        <begin position="28"/>
        <end position="255"/>
    </location>
</feature>
<organism evidence="9 10">
    <name type="scientific">Streptococcus salivarius</name>
    <dbReference type="NCBI Taxonomy" id="1304"/>
    <lineage>
        <taxon>Bacteria</taxon>
        <taxon>Bacillati</taxon>
        <taxon>Bacillota</taxon>
        <taxon>Bacilli</taxon>
        <taxon>Lactobacillales</taxon>
        <taxon>Streptococcaceae</taxon>
        <taxon>Streptococcus</taxon>
    </lineage>
</organism>
<feature type="transmembrane region" description="Helical" evidence="6">
    <location>
        <begin position="288"/>
        <end position="307"/>
    </location>
</feature>
<feature type="transmembrane region" description="Helical" evidence="6">
    <location>
        <begin position="20"/>
        <end position="39"/>
    </location>
</feature>
<evidence type="ECO:0000256" key="5">
    <source>
        <dbReference type="ARBA" id="ARBA00023136"/>
    </source>
</evidence>
<evidence type="ECO:0000256" key="4">
    <source>
        <dbReference type="ARBA" id="ARBA00022989"/>
    </source>
</evidence>
<dbReference type="InterPro" id="IPR025857">
    <property type="entry name" value="MacB_PCD"/>
</dbReference>
<evidence type="ECO:0000256" key="3">
    <source>
        <dbReference type="ARBA" id="ARBA00022692"/>
    </source>
</evidence>
<evidence type="ECO:0000313" key="10">
    <source>
        <dbReference type="Proteomes" id="UP000027855"/>
    </source>
</evidence>
<proteinExistence type="predicted"/>
<dbReference type="GO" id="GO:0005886">
    <property type="term" value="C:plasma membrane"/>
    <property type="evidence" value="ECO:0007669"/>
    <property type="project" value="UniProtKB-SubCell"/>
</dbReference>
<evidence type="ECO:0000259" key="8">
    <source>
        <dbReference type="Pfam" id="PF12704"/>
    </source>
</evidence>
<dbReference type="PANTHER" id="PTHR30572:SF9">
    <property type="entry name" value="ABC TRANSPORTER PERMEASE PROTEIN"/>
    <property type="match status" value="1"/>
</dbReference>
<keyword evidence="3 6" id="KW-0812">Transmembrane</keyword>
<dbReference type="Pfam" id="PF02687">
    <property type="entry name" value="FtsX"/>
    <property type="match status" value="1"/>
</dbReference>
<feature type="transmembrane region" description="Helical" evidence="6">
    <location>
        <begin position="386"/>
        <end position="407"/>
    </location>
</feature>
<evidence type="ECO:0000259" key="7">
    <source>
        <dbReference type="Pfam" id="PF02687"/>
    </source>
</evidence>
<name>A0A074IXV4_STRSL</name>